<feature type="region of interest" description="Disordered" evidence="1">
    <location>
        <begin position="27"/>
        <end position="49"/>
    </location>
</feature>
<dbReference type="Gene3D" id="1.25.40.10">
    <property type="entry name" value="Tetratricopeptide repeat domain"/>
    <property type="match status" value="1"/>
</dbReference>
<dbReference type="PANTHER" id="PTHR47332">
    <property type="entry name" value="SET DOMAIN-CONTAINING PROTEIN 5"/>
    <property type="match status" value="1"/>
</dbReference>
<evidence type="ECO:0000256" key="1">
    <source>
        <dbReference type="SAM" id="MobiDB-lite"/>
    </source>
</evidence>
<name>A0ABN9RNT6_9DINO</name>
<organism evidence="3 4">
    <name type="scientific">Prorocentrum cordatum</name>
    <dbReference type="NCBI Taxonomy" id="2364126"/>
    <lineage>
        <taxon>Eukaryota</taxon>
        <taxon>Sar</taxon>
        <taxon>Alveolata</taxon>
        <taxon>Dinophyceae</taxon>
        <taxon>Prorocentrales</taxon>
        <taxon>Prorocentraceae</taxon>
        <taxon>Prorocentrum</taxon>
    </lineage>
</organism>
<reference evidence="3" key="1">
    <citation type="submission" date="2023-10" db="EMBL/GenBank/DDBJ databases">
        <authorList>
            <person name="Chen Y."/>
            <person name="Shah S."/>
            <person name="Dougan E. K."/>
            <person name="Thang M."/>
            <person name="Chan C."/>
        </authorList>
    </citation>
    <scope>NUCLEOTIDE SEQUENCE [LARGE SCALE GENOMIC DNA]</scope>
</reference>
<sequence length="400" mass="42957">MFLRAAGVVAAARGGVSAGALRRAATAASAPPDSSKLPPAGSPGPSKPCGHGLEISSGVPCFEIVNIAGAGLGAIATRDIACGELVVAETPTMMLQAGEFSVQTAKFNAQFNNLSRAQKRAVLRLSDCWRMAGKRRSLEGILRTNGMGCSSDSDDGVLCLEISRFNHSCAPNCEQSWDGTALQERVHACSAIQAGQELCLSYIDVRAPRAERAHRLREGYRFNCRCAACSETACSRASDARRASLQQLGRDLPMVGARDPAAGIKVVSDMLLLYDQEGIDLHTLRKQACYYAFQLALHAGPAAWASGWAEQAYRHSRLCCGEHHPETVWLLGYARDPHSHPALWTPAFEVCNPGKHRSAMDPALKVYALAWISAISLVLSMGMVSERSTVHVRDARLKAD</sequence>
<dbReference type="SMART" id="SM00317">
    <property type="entry name" value="SET"/>
    <property type="match status" value="1"/>
</dbReference>
<dbReference type="Pfam" id="PF00856">
    <property type="entry name" value="SET"/>
    <property type="match status" value="1"/>
</dbReference>
<protein>
    <recommendedName>
        <fullName evidence="2">SET domain-containing protein</fullName>
    </recommendedName>
</protein>
<accession>A0ABN9RNT6</accession>
<proteinExistence type="predicted"/>
<evidence type="ECO:0000313" key="4">
    <source>
        <dbReference type="Proteomes" id="UP001189429"/>
    </source>
</evidence>
<dbReference type="InterPro" id="IPR001214">
    <property type="entry name" value="SET_dom"/>
</dbReference>
<comment type="caution">
    <text evidence="3">The sequence shown here is derived from an EMBL/GenBank/DDBJ whole genome shotgun (WGS) entry which is preliminary data.</text>
</comment>
<dbReference type="Proteomes" id="UP001189429">
    <property type="component" value="Unassembled WGS sequence"/>
</dbReference>
<dbReference type="SUPFAM" id="SSF82199">
    <property type="entry name" value="SET domain"/>
    <property type="match status" value="1"/>
</dbReference>
<dbReference type="CDD" id="cd20071">
    <property type="entry name" value="SET_SMYD"/>
    <property type="match status" value="1"/>
</dbReference>
<dbReference type="PROSITE" id="PS50280">
    <property type="entry name" value="SET"/>
    <property type="match status" value="1"/>
</dbReference>
<evidence type="ECO:0000259" key="2">
    <source>
        <dbReference type="PROSITE" id="PS50280"/>
    </source>
</evidence>
<dbReference type="InterPro" id="IPR046341">
    <property type="entry name" value="SET_dom_sf"/>
</dbReference>
<dbReference type="InterPro" id="IPR053185">
    <property type="entry name" value="SET_domain_protein"/>
</dbReference>
<dbReference type="PANTHER" id="PTHR47332:SF2">
    <property type="entry name" value="SET-6"/>
    <property type="match status" value="1"/>
</dbReference>
<evidence type="ECO:0000313" key="3">
    <source>
        <dbReference type="EMBL" id="CAK0820860.1"/>
    </source>
</evidence>
<keyword evidence="4" id="KW-1185">Reference proteome</keyword>
<gene>
    <name evidence="3" type="ORF">PCOR1329_LOCUS22375</name>
</gene>
<dbReference type="EMBL" id="CAUYUJ010007469">
    <property type="protein sequence ID" value="CAK0820860.1"/>
    <property type="molecule type" value="Genomic_DNA"/>
</dbReference>
<feature type="domain" description="SET" evidence="2">
    <location>
        <begin position="60"/>
        <end position="203"/>
    </location>
</feature>
<dbReference type="InterPro" id="IPR011990">
    <property type="entry name" value="TPR-like_helical_dom_sf"/>
</dbReference>
<dbReference type="Gene3D" id="2.170.270.10">
    <property type="entry name" value="SET domain"/>
    <property type="match status" value="1"/>
</dbReference>